<dbReference type="Proteomes" id="UP000571950">
    <property type="component" value="Unassembled WGS sequence"/>
</dbReference>
<dbReference type="InterPro" id="IPR036282">
    <property type="entry name" value="Glutathione-S-Trfase_C_sf"/>
</dbReference>
<dbReference type="SFLD" id="SFLDG00358">
    <property type="entry name" value="Main_(cytGST)"/>
    <property type="match status" value="1"/>
</dbReference>
<dbReference type="SFLD" id="SFLDS00019">
    <property type="entry name" value="Glutathione_Transferase_(cytos"/>
    <property type="match status" value="1"/>
</dbReference>
<reference evidence="4 5" key="1">
    <citation type="submission" date="2020-08" db="EMBL/GenBank/DDBJ databases">
        <title>Genomic Encyclopedia of Type Strains, Phase IV (KMG-IV): sequencing the most valuable type-strain genomes for metagenomic binning, comparative biology and taxonomic classification.</title>
        <authorList>
            <person name="Goeker M."/>
        </authorList>
    </citation>
    <scope>NUCLEOTIDE SEQUENCE [LARGE SCALE GENOMIC DNA]</scope>
    <source>
        <strain evidence="4 5">DSM 26189</strain>
    </source>
</reference>
<evidence type="ECO:0000313" key="4">
    <source>
        <dbReference type="EMBL" id="MBB3926033.1"/>
    </source>
</evidence>
<dbReference type="RefSeq" id="WP_188071589.1">
    <property type="nucleotide sequence ID" value="NZ_BSPS01000029.1"/>
</dbReference>
<dbReference type="GO" id="GO:0005737">
    <property type="term" value="C:cytoplasm"/>
    <property type="evidence" value="ECO:0007669"/>
    <property type="project" value="TreeGrafter"/>
</dbReference>
<dbReference type="EC" id="2.5.1.18" evidence="4"/>
<dbReference type="InterPro" id="IPR010987">
    <property type="entry name" value="Glutathione-S-Trfase_C-like"/>
</dbReference>
<evidence type="ECO:0000259" key="2">
    <source>
        <dbReference type="PROSITE" id="PS50404"/>
    </source>
</evidence>
<keyword evidence="4" id="KW-0808">Transferase</keyword>
<feature type="region of interest" description="Disordered" evidence="1">
    <location>
        <begin position="231"/>
        <end position="250"/>
    </location>
</feature>
<dbReference type="GO" id="GO:0004364">
    <property type="term" value="F:glutathione transferase activity"/>
    <property type="evidence" value="ECO:0007669"/>
    <property type="project" value="UniProtKB-EC"/>
</dbReference>
<feature type="compositionally biased region" description="Low complexity" evidence="1">
    <location>
        <begin position="236"/>
        <end position="250"/>
    </location>
</feature>
<dbReference type="PROSITE" id="PS50404">
    <property type="entry name" value="GST_NTER"/>
    <property type="match status" value="1"/>
</dbReference>
<dbReference type="AlphaFoldDB" id="A0A7W6BNV2"/>
<dbReference type="InterPro" id="IPR050983">
    <property type="entry name" value="GST_Omega/HSP26"/>
</dbReference>
<comment type="caution">
    <text evidence="4">The sequence shown here is derived from an EMBL/GenBank/DDBJ whole genome shotgun (WGS) entry which is preliminary data.</text>
</comment>
<evidence type="ECO:0000256" key="1">
    <source>
        <dbReference type="SAM" id="MobiDB-lite"/>
    </source>
</evidence>
<evidence type="ECO:0000259" key="3">
    <source>
        <dbReference type="PROSITE" id="PS50405"/>
    </source>
</evidence>
<dbReference type="Gene3D" id="1.20.1050.10">
    <property type="match status" value="1"/>
</dbReference>
<accession>A0A7W6BNV2</accession>
<dbReference type="PANTHER" id="PTHR43968:SF6">
    <property type="entry name" value="GLUTATHIONE S-TRANSFERASE OMEGA"/>
    <property type="match status" value="1"/>
</dbReference>
<organism evidence="4 5">
    <name type="scientific">Sphingobium jiangsuense</name>
    <dbReference type="NCBI Taxonomy" id="870476"/>
    <lineage>
        <taxon>Bacteria</taxon>
        <taxon>Pseudomonadati</taxon>
        <taxon>Pseudomonadota</taxon>
        <taxon>Alphaproteobacteria</taxon>
        <taxon>Sphingomonadales</taxon>
        <taxon>Sphingomonadaceae</taxon>
        <taxon>Sphingobium</taxon>
    </lineage>
</organism>
<keyword evidence="5" id="KW-1185">Reference proteome</keyword>
<dbReference type="SUPFAM" id="SSF47616">
    <property type="entry name" value="GST C-terminal domain-like"/>
    <property type="match status" value="1"/>
</dbReference>
<dbReference type="Pfam" id="PF13410">
    <property type="entry name" value="GST_C_2"/>
    <property type="match status" value="1"/>
</dbReference>
<name>A0A7W6BNV2_9SPHN</name>
<evidence type="ECO:0000313" key="5">
    <source>
        <dbReference type="Proteomes" id="UP000571950"/>
    </source>
</evidence>
<dbReference type="EMBL" id="JACIDT010000005">
    <property type="protein sequence ID" value="MBB3926033.1"/>
    <property type="molecule type" value="Genomic_DNA"/>
</dbReference>
<dbReference type="PROSITE" id="PS50405">
    <property type="entry name" value="GST_CTER"/>
    <property type="match status" value="1"/>
</dbReference>
<feature type="domain" description="GST C-terminal" evidence="3">
    <location>
        <begin position="86"/>
        <end position="247"/>
    </location>
</feature>
<dbReference type="Pfam" id="PF13409">
    <property type="entry name" value="GST_N_2"/>
    <property type="match status" value="1"/>
</dbReference>
<dbReference type="InterPro" id="IPR036249">
    <property type="entry name" value="Thioredoxin-like_sf"/>
</dbReference>
<dbReference type="Gene3D" id="3.40.30.10">
    <property type="entry name" value="Glutaredoxin"/>
    <property type="match status" value="1"/>
</dbReference>
<feature type="domain" description="GST N-terminal" evidence="2">
    <location>
        <begin position="1"/>
        <end position="81"/>
    </location>
</feature>
<proteinExistence type="predicted"/>
<dbReference type="SUPFAM" id="SSF52833">
    <property type="entry name" value="Thioredoxin-like"/>
    <property type="match status" value="1"/>
</dbReference>
<dbReference type="InterPro" id="IPR040079">
    <property type="entry name" value="Glutathione_S-Trfase"/>
</dbReference>
<sequence>MLELYHAGLTTCSKKVRLCLAEKGLDYRSHYLDLRKFEHHRPEYLAINPNGVVPALVHDGEPILESMLINEYIDAVFPDPPLRPADPLALARMRLWTKLADNYGLAAVVPNTWAFYQPVLARLSADEYEKVIAQVPTDERREQWRKAADNSFSAHDHEKARASAKRIVEKIEAGVGDGPWLMGQAYTLADIDLLPYVDRIALYFPDILGPDADTPRTLAWLERMRERPAVKESYTPSADAPASVVPVAGK</sequence>
<dbReference type="InterPro" id="IPR004045">
    <property type="entry name" value="Glutathione_S-Trfase_N"/>
</dbReference>
<gene>
    <name evidence="4" type="ORF">GGR43_001748</name>
</gene>
<protein>
    <submittedName>
        <fullName evidence="4">Glutathione S-transferase</fullName>
        <ecNumber evidence="4">2.5.1.18</ecNumber>
    </submittedName>
</protein>
<dbReference type="PANTHER" id="PTHR43968">
    <property type="match status" value="1"/>
</dbReference>